<organism evidence="1 2">
    <name type="scientific">Balaenoptera physalus</name>
    <name type="common">Fin whale</name>
    <name type="synonym">Balaena physalus</name>
    <dbReference type="NCBI Taxonomy" id="9770"/>
    <lineage>
        <taxon>Eukaryota</taxon>
        <taxon>Metazoa</taxon>
        <taxon>Chordata</taxon>
        <taxon>Craniata</taxon>
        <taxon>Vertebrata</taxon>
        <taxon>Euteleostomi</taxon>
        <taxon>Mammalia</taxon>
        <taxon>Eutheria</taxon>
        <taxon>Laurasiatheria</taxon>
        <taxon>Artiodactyla</taxon>
        <taxon>Whippomorpha</taxon>
        <taxon>Cetacea</taxon>
        <taxon>Mysticeti</taxon>
        <taxon>Balaenopteridae</taxon>
        <taxon>Balaenoptera</taxon>
    </lineage>
</organism>
<protein>
    <submittedName>
        <fullName evidence="1">Uncharacterized protein</fullName>
    </submittedName>
</protein>
<dbReference type="Proteomes" id="UP000437017">
    <property type="component" value="Unassembled WGS sequence"/>
</dbReference>
<gene>
    <name evidence="1" type="ORF">E2I00_000230</name>
</gene>
<evidence type="ECO:0000313" key="1">
    <source>
        <dbReference type="EMBL" id="KAB0398177.1"/>
    </source>
</evidence>
<reference evidence="1 2" key="1">
    <citation type="journal article" date="2019" name="PLoS ONE">
        <title>Genomic analyses reveal an absence of contemporary introgressive admixture between fin whales and blue whales, despite known hybrids.</title>
        <authorList>
            <person name="Westbury M.V."/>
            <person name="Petersen B."/>
            <person name="Lorenzen E.D."/>
        </authorList>
    </citation>
    <scope>NUCLEOTIDE SEQUENCE [LARGE SCALE GENOMIC DNA]</scope>
    <source>
        <strain evidence="1">FinWhale-01</strain>
    </source>
</reference>
<accession>A0A643CDA0</accession>
<evidence type="ECO:0000313" key="2">
    <source>
        <dbReference type="Proteomes" id="UP000437017"/>
    </source>
</evidence>
<proteinExistence type="predicted"/>
<keyword evidence="2" id="KW-1185">Reference proteome</keyword>
<comment type="caution">
    <text evidence="1">The sequence shown here is derived from an EMBL/GenBank/DDBJ whole genome shotgun (WGS) entry which is preliminary data.</text>
</comment>
<dbReference type="AlphaFoldDB" id="A0A643CDA0"/>
<feature type="non-terminal residue" evidence="1">
    <location>
        <position position="1"/>
    </location>
</feature>
<name>A0A643CDA0_BALPH</name>
<sequence length="246" mass="27965">SYDTAVMVTMISETKSSHSLFIPLVVDNRQTATAALISLEVIDGECINIIYTPKKCLLILYICWMLKHQKVGLLKLEVSANNVVHQDSSRNSKVNPSIPFYRRFSVYYFEQLLKTTVAGTWMVTFYSLEFSVKSDFITIAINGDKRDTSKILMEAIQQASIGLQLSEGIYTNTVTDIENTRVMIKLYPCMIVFKYLIVLQLEIGQEIQVKKFGCCLAGERMKHYYKVIRFSAVSPVKTLNDKNIGI</sequence>
<dbReference type="EMBL" id="SGJD01001803">
    <property type="protein sequence ID" value="KAB0398177.1"/>
    <property type="molecule type" value="Genomic_DNA"/>
</dbReference>